<evidence type="ECO:0000256" key="3">
    <source>
        <dbReference type="ARBA" id="ARBA00023125"/>
    </source>
</evidence>
<dbReference type="SUPFAM" id="SSF52172">
    <property type="entry name" value="CheY-like"/>
    <property type="match status" value="1"/>
</dbReference>
<proteinExistence type="predicted"/>
<dbReference type="GO" id="GO:0043565">
    <property type="term" value="F:sequence-specific DNA binding"/>
    <property type="evidence" value="ECO:0007669"/>
    <property type="project" value="InterPro"/>
</dbReference>
<keyword evidence="1 5" id="KW-0597">Phosphoprotein</keyword>
<keyword evidence="4" id="KW-0804">Transcription</keyword>
<dbReference type="InterPro" id="IPR015943">
    <property type="entry name" value="WD40/YVTN_repeat-like_dom_sf"/>
</dbReference>
<dbReference type="PROSITE" id="PS00041">
    <property type="entry name" value="HTH_ARAC_FAMILY_1"/>
    <property type="match status" value="1"/>
</dbReference>
<keyword evidence="3" id="KW-0238">DNA-binding</keyword>
<accession>A0AAU9C894</accession>
<evidence type="ECO:0000256" key="4">
    <source>
        <dbReference type="ARBA" id="ARBA00023163"/>
    </source>
</evidence>
<dbReference type="PROSITE" id="PS01124">
    <property type="entry name" value="HTH_ARAC_FAMILY_2"/>
    <property type="match status" value="1"/>
</dbReference>
<dbReference type="Gene3D" id="2.130.10.10">
    <property type="entry name" value="YVTN repeat-like/Quinoprotein amine dehydrogenase"/>
    <property type="match status" value="2"/>
</dbReference>
<keyword evidence="2" id="KW-0805">Transcription regulation</keyword>
<gene>
    <name evidence="9" type="ORF">FUAX_07630</name>
</gene>
<keyword evidence="9" id="KW-0418">Kinase</keyword>
<dbReference type="SUPFAM" id="SSF63829">
    <property type="entry name" value="Calcium-dependent phosphotriesterase"/>
    <property type="match status" value="3"/>
</dbReference>
<evidence type="ECO:0000259" key="8">
    <source>
        <dbReference type="PROSITE" id="PS50110"/>
    </source>
</evidence>
<feature type="modified residue" description="4-aspartylphosphate" evidence="5">
    <location>
        <position position="1096"/>
    </location>
</feature>
<evidence type="ECO:0000256" key="1">
    <source>
        <dbReference type="ARBA" id="ARBA00022553"/>
    </source>
</evidence>
<dbReference type="SMART" id="SM00342">
    <property type="entry name" value="HTH_ARAC"/>
    <property type="match status" value="1"/>
</dbReference>
<dbReference type="Gene3D" id="3.40.50.2300">
    <property type="match status" value="1"/>
</dbReference>
<keyword evidence="10" id="KW-1185">Reference proteome</keyword>
<protein>
    <submittedName>
        <fullName evidence="9">Hybrid sensor histidine kinase/response regulator</fullName>
    </submittedName>
</protein>
<evidence type="ECO:0000256" key="6">
    <source>
        <dbReference type="SAM" id="SignalP"/>
    </source>
</evidence>
<dbReference type="InterPro" id="IPR011006">
    <property type="entry name" value="CheY-like_superfamily"/>
</dbReference>
<feature type="signal peptide" evidence="6">
    <location>
        <begin position="1"/>
        <end position="20"/>
    </location>
</feature>
<dbReference type="SUPFAM" id="SSF46689">
    <property type="entry name" value="Homeodomain-like"/>
    <property type="match status" value="1"/>
</dbReference>
<dbReference type="RefSeq" id="WP_338393598.1">
    <property type="nucleotide sequence ID" value="NZ_AP025314.1"/>
</dbReference>
<evidence type="ECO:0000313" key="9">
    <source>
        <dbReference type="EMBL" id="BDD08331.1"/>
    </source>
</evidence>
<feature type="chain" id="PRO_5044009448" evidence="6">
    <location>
        <begin position="21"/>
        <end position="1291"/>
    </location>
</feature>
<dbReference type="InterPro" id="IPR009057">
    <property type="entry name" value="Homeodomain-like_sf"/>
</dbReference>
<name>A0AAU9C894_9BACT</name>
<dbReference type="PROSITE" id="PS50110">
    <property type="entry name" value="RESPONSE_REGULATORY"/>
    <property type="match status" value="1"/>
</dbReference>
<dbReference type="KEGG" id="fax:FUAX_07630"/>
<dbReference type="InterPro" id="IPR013783">
    <property type="entry name" value="Ig-like_fold"/>
</dbReference>
<dbReference type="PANTHER" id="PTHR43547">
    <property type="entry name" value="TWO-COMPONENT HISTIDINE KINASE"/>
    <property type="match status" value="1"/>
</dbReference>
<evidence type="ECO:0000313" key="10">
    <source>
        <dbReference type="Proteomes" id="UP001348817"/>
    </source>
</evidence>
<feature type="domain" description="HTH araC/xylS-type" evidence="7">
    <location>
        <begin position="1190"/>
        <end position="1290"/>
    </location>
</feature>
<organism evidence="9 10">
    <name type="scientific">Fulvitalea axinellae</name>
    <dbReference type="NCBI Taxonomy" id="1182444"/>
    <lineage>
        <taxon>Bacteria</taxon>
        <taxon>Pseudomonadati</taxon>
        <taxon>Bacteroidota</taxon>
        <taxon>Cytophagia</taxon>
        <taxon>Cytophagales</taxon>
        <taxon>Persicobacteraceae</taxon>
        <taxon>Fulvitalea</taxon>
    </lineage>
</organism>
<dbReference type="GO" id="GO:0003700">
    <property type="term" value="F:DNA-binding transcription factor activity"/>
    <property type="evidence" value="ECO:0007669"/>
    <property type="project" value="InterPro"/>
</dbReference>
<dbReference type="GO" id="GO:0000155">
    <property type="term" value="F:phosphorelay sensor kinase activity"/>
    <property type="evidence" value="ECO:0007669"/>
    <property type="project" value="TreeGrafter"/>
</dbReference>
<reference evidence="9 10" key="1">
    <citation type="submission" date="2021-12" db="EMBL/GenBank/DDBJ databases">
        <title>Genome sequencing of bacteria with rrn-lacking chromosome and rrn-plasmid.</title>
        <authorList>
            <person name="Anda M."/>
            <person name="Iwasaki W."/>
        </authorList>
    </citation>
    <scope>NUCLEOTIDE SEQUENCE [LARGE SCALE GENOMIC DNA]</scope>
    <source>
        <strain evidence="9 10">DSM 100852</strain>
    </source>
</reference>
<dbReference type="InterPro" id="IPR018062">
    <property type="entry name" value="HTH_AraC-typ_CS"/>
</dbReference>
<sequence length="1291" mass="145271">MTRKFTICLLLFTCFSSATASDFGYTVMKSLQTQIPDLRGSQVMEDKNGFIWIATFSSLLWYDGTEVRTVFESDSDMQIRNAIYQKKKNRIWLATTKGLKVFDINLRKTVTLAKGPLAKDIFQQYAIGLCVQDGNVWIATPDGRLVRWQGDTGKCQTALKNRPTGKRIYHGALQIGTDTSGNVLFSDWSKRLFRIRPGKSTPEPFKILTAEGKTSPTDLDLKRLYRSSKGDMFWVTNHGLASEDKNGNFRIHQTPNEDLNYYASVSSISDDGKNLYLGTGAYGLRYANLPQAGVFKTSALKHAKIQLSVSDSRTRNNHVGGLTFDSRGNLWLTIPRWDILVLRPETGLFSDRIEGLPPFKIMASCKAENGKVWFATFENGLLLYDPIKKSYKAYRPNSEGYKEKRFSEAFKASDGTCWFGSRRGSLYRYIASQDRFESRNLALSKSPTIGVKFINEDRYGNIWCVCEKRRLWKISPDMKSAEYRDAGGSVHNPANILGFAISKDGWLVYNNSQTGPVRFEITRDSLRPRALKTTTKPRPTALAKGINGGIWMGSPDGSLFHLAKGSDSLQSYLPDRENLIGRIASLAQDRLGRVWIASTRGLTVFWPKERKYRRFGFDGRAVFPSYLNNLSSPLPDGRLAFSFVAGTTVVDPEKLSSESSENEFPIQVIEIKVLGENVAQTPSENDGSYRIKLPYDFGNLSISFTTPHFSPYTQPQYGYRISSENGKGKWQNITVKQGKIEFPSLSPGEYKIELSASSDSHNYTDSPTSTILVQVSPPFWKTGYAYAFYILLILILAEIYNRFGTLKALLKHRIISIQDKKATQYAEIPFKQLAYDIRSPLSLIKAPLESALEGMRRGKRKDLMNLALEHTNKITDMISWALQTENYSERAVTQSLEKRDPLLYVKEMVEALNADGNTPEAYYSGNFTEEYVCFNAVTLSNLIRITYDNALPDLPSGGRLNFSAKMDHELRHIQITVTYQTDKNTCDNHHKLQNAQHLASSSGGSVEVRQKNGTITYEIRLPFKTSPDPHKSKIEALLISNEVRKPRITIYGEDAGTLTFVQNIMENEYEISTSTIEEKQNLTGKPESSPSLIIIDESKRKNVSLDFCRKLKQESVTSPKVPIVYLSVRHGTNDLLDAIAAGVDVYLPKPFETRVFLAQAQALINQKLSSPAVSDPSHGETWTVDGTFLEMVKSEIRSGLKDPSFGVPALCEKIGLSKTSLTEKLRKATGLSPGELIRYERINLSAILLVKNPKLSIGEVAAKVGYEDVKYFRTRFKEHFSRTPREYRNGN</sequence>
<dbReference type="PANTHER" id="PTHR43547:SF2">
    <property type="entry name" value="HYBRID SIGNAL TRANSDUCTION HISTIDINE KINASE C"/>
    <property type="match status" value="1"/>
</dbReference>
<dbReference type="Pfam" id="PF12833">
    <property type="entry name" value="HTH_18"/>
    <property type="match status" value="1"/>
</dbReference>
<dbReference type="EMBL" id="AP025314">
    <property type="protein sequence ID" value="BDD08331.1"/>
    <property type="molecule type" value="Genomic_DNA"/>
</dbReference>
<keyword evidence="9" id="KW-0808">Transferase</keyword>
<evidence type="ECO:0000256" key="2">
    <source>
        <dbReference type="ARBA" id="ARBA00023015"/>
    </source>
</evidence>
<dbReference type="Gene3D" id="1.10.10.60">
    <property type="entry name" value="Homeodomain-like"/>
    <property type="match status" value="1"/>
</dbReference>
<dbReference type="Gene3D" id="2.60.40.10">
    <property type="entry name" value="Immunoglobulins"/>
    <property type="match status" value="1"/>
</dbReference>
<keyword evidence="6" id="KW-0732">Signal</keyword>
<evidence type="ECO:0000259" key="7">
    <source>
        <dbReference type="PROSITE" id="PS01124"/>
    </source>
</evidence>
<dbReference type="Proteomes" id="UP001348817">
    <property type="component" value="Chromosome"/>
</dbReference>
<dbReference type="InterPro" id="IPR001789">
    <property type="entry name" value="Sig_transdc_resp-reg_receiver"/>
</dbReference>
<feature type="domain" description="Response regulatory" evidence="8">
    <location>
        <begin position="1047"/>
        <end position="1164"/>
    </location>
</feature>
<evidence type="ECO:0000256" key="5">
    <source>
        <dbReference type="PROSITE-ProRule" id="PRU00169"/>
    </source>
</evidence>
<dbReference type="InterPro" id="IPR018060">
    <property type="entry name" value="HTH_AraC"/>
</dbReference>